<name>A0ABT6NCV9_9FIRM</name>
<protein>
    <recommendedName>
        <fullName evidence="4">DUF2680 domain-containing protein</fullName>
    </recommendedName>
</protein>
<reference evidence="2 3" key="1">
    <citation type="submission" date="2023-04" db="EMBL/GenBank/DDBJ databases">
        <title>Fusibacter bizertensis strain WBS, isolated from littoral bottom sediments of the Arctic seas - biochemical and genomic analysis.</title>
        <authorList>
            <person name="Brioukhanov A.L."/>
        </authorList>
    </citation>
    <scope>NUCLEOTIDE SEQUENCE [LARGE SCALE GENOMIC DNA]</scope>
    <source>
        <strain evidence="2 3">WBS</strain>
    </source>
</reference>
<dbReference type="RefSeq" id="WP_281094032.1">
    <property type="nucleotide sequence ID" value="NZ_JARYZI010000004.1"/>
</dbReference>
<sequence length="171" mass="17598">MKKVLLVLTVGILVLGTMAMSFADGVFNPAQVYGDLVGITEEEAYNLHIDSDKTFGTLASEAGVYESFSSIMLASKTEYVNQLVADGKLTSEQADSILTNLQNCDGTQQGILRNALGNGMGIGANSEYGKGNGQGAKLGNGLCDGTGTGLQDGTGYGRGAGMGQRGMRGGN</sequence>
<proteinExistence type="predicted"/>
<evidence type="ECO:0000256" key="1">
    <source>
        <dbReference type="SAM" id="SignalP"/>
    </source>
</evidence>
<evidence type="ECO:0000313" key="2">
    <source>
        <dbReference type="EMBL" id="MDH8678205.1"/>
    </source>
</evidence>
<keyword evidence="1" id="KW-0732">Signal</keyword>
<comment type="caution">
    <text evidence="2">The sequence shown here is derived from an EMBL/GenBank/DDBJ whole genome shotgun (WGS) entry which is preliminary data.</text>
</comment>
<keyword evidence="3" id="KW-1185">Reference proteome</keyword>
<dbReference type="EMBL" id="JARYZI010000004">
    <property type="protein sequence ID" value="MDH8678205.1"/>
    <property type="molecule type" value="Genomic_DNA"/>
</dbReference>
<dbReference type="Proteomes" id="UP001158045">
    <property type="component" value="Unassembled WGS sequence"/>
</dbReference>
<organism evidence="2 3">
    <name type="scientific">Fusibacter bizertensis</name>
    <dbReference type="NCBI Taxonomy" id="1488331"/>
    <lineage>
        <taxon>Bacteria</taxon>
        <taxon>Bacillati</taxon>
        <taxon>Bacillota</taxon>
        <taxon>Clostridia</taxon>
        <taxon>Eubacteriales</taxon>
        <taxon>Eubacteriales Family XII. Incertae Sedis</taxon>
        <taxon>Fusibacter</taxon>
    </lineage>
</organism>
<accession>A0ABT6NCV9</accession>
<feature type="signal peptide" evidence="1">
    <location>
        <begin position="1"/>
        <end position="23"/>
    </location>
</feature>
<gene>
    <name evidence="2" type="ORF">QE109_08605</name>
</gene>
<feature type="chain" id="PRO_5046390482" description="DUF2680 domain-containing protein" evidence="1">
    <location>
        <begin position="24"/>
        <end position="171"/>
    </location>
</feature>
<evidence type="ECO:0000313" key="3">
    <source>
        <dbReference type="Proteomes" id="UP001158045"/>
    </source>
</evidence>
<evidence type="ECO:0008006" key="4">
    <source>
        <dbReference type="Google" id="ProtNLM"/>
    </source>
</evidence>